<dbReference type="EMBL" id="KV862338">
    <property type="protein sequence ID" value="OIV89227.1"/>
    <property type="molecule type" value="Genomic_DNA"/>
</dbReference>
<accession>A0A1J7FMP7</accession>
<evidence type="ECO:0008006" key="4">
    <source>
        <dbReference type="Google" id="ProtNLM"/>
    </source>
</evidence>
<dbReference type="AlphaFoldDB" id="A0A1J7FMP7"/>
<dbReference type="PANTHER" id="PTHR37752">
    <property type="entry name" value="OS02G0610700 PROTEIN"/>
    <property type="match status" value="1"/>
</dbReference>
<dbReference type="SUPFAM" id="SSF103511">
    <property type="entry name" value="Chlorophyll a-b binding protein"/>
    <property type="match status" value="1"/>
</dbReference>
<dbReference type="OMA" id="CIKIPNA"/>
<dbReference type="InterPro" id="IPR053091">
    <property type="entry name" value="PSII_Assembly/Photoprotect-Rel"/>
</dbReference>
<reference evidence="2 3" key="1">
    <citation type="journal article" date="2017" name="Plant Biotechnol. J.">
        <title>A comprehensive draft genome sequence for lupin (Lupinus angustifolius), an emerging health food: insights into plant-microbe interactions and legume evolution.</title>
        <authorList>
            <person name="Hane J.K."/>
            <person name="Ming Y."/>
            <person name="Kamphuis L.G."/>
            <person name="Nelson M.N."/>
            <person name="Garg G."/>
            <person name="Atkins C.A."/>
            <person name="Bayer P.E."/>
            <person name="Bravo A."/>
            <person name="Bringans S."/>
            <person name="Cannon S."/>
            <person name="Edwards D."/>
            <person name="Foley R."/>
            <person name="Gao L.L."/>
            <person name="Harrison M.J."/>
            <person name="Huang W."/>
            <person name="Hurgobin B."/>
            <person name="Li S."/>
            <person name="Liu C.W."/>
            <person name="McGrath A."/>
            <person name="Morahan G."/>
            <person name="Murray J."/>
            <person name="Weller J."/>
            <person name="Jian J."/>
            <person name="Singh K.B."/>
        </authorList>
    </citation>
    <scope>NUCLEOTIDE SEQUENCE [LARGE SCALE GENOMIC DNA]</scope>
    <source>
        <strain evidence="3">cv. Tanjil</strain>
        <tissue evidence="2">Whole plant</tissue>
    </source>
</reference>
<feature type="compositionally biased region" description="Basic and acidic residues" evidence="1">
    <location>
        <begin position="162"/>
        <end position="181"/>
    </location>
</feature>
<sequence length="229" mass="25283">MSMASSIPCIKIPTSPSSPSTSSYSFRFSSFKIHSVTIRNSKAEGPIRRPVAPPVREPSLKPIPPTTVGPTLQNSASVVVGDDKNVITLEFQRQKAKELQEYFKQKKLDEAASQSPLFGFIGKNEISNGRWAMFGFAVGLLTEYATGSDFVDQPIKLNRAKGISDRDRQGPNVPDDRDRPGCDAGPDVLDDRDKPRRDAGPDAPDDRDRRGKVHQMTETNKPWRMGLDA</sequence>
<feature type="region of interest" description="Disordered" evidence="1">
    <location>
        <begin position="1"/>
        <end position="22"/>
    </location>
</feature>
<dbReference type="Gramene" id="OIV89227">
    <property type="protein sequence ID" value="OIV89227"/>
    <property type="gene ID" value="TanjilG_24395"/>
</dbReference>
<evidence type="ECO:0000256" key="1">
    <source>
        <dbReference type="SAM" id="MobiDB-lite"/>
    </source>
</evidence>
<evidence type="ECO:0000313" key="3">
    <source>
        <dbReference type="Proteomes" id="UP000188354"/>
    </source>
</evidence>
<dbReference type="GO" id="GO:0009535">
    <property type="term" value="C:chloroplast thylakoid membrane"/>
    <property type="evidence" value="ECO:0007669"/>
    <property type="project" value="TreeGrafter"/>
</dbReference>
<proteinExistence type="predicted"/>
<feature type="region of interest" description="Disordered" evidence="1">
    <location>
        <begin position="45"/>
        <end position="68"/>
    </location>
</feature>
<gene>
    <name evidence="2" type="ORF">TanjilG_24395</name>
</gene>
<feature type="compositionally biased region" description="Pro residues" evidence="1">
    <location>
        <begin position="51"/>
        <end position="67"/>
    </location>
</feature>
<evidence type="ECO:0000313" key="2">
    <source>
        <dbReference type="EMBL" id="OIV89227.1"/>
    </source>
</evidence>
<dbReference type="Proteomes" id="UP000188354">
    <property type="component" value="Unassembled WGS sequence"/>
</dbReference>
<organism evidence="2 3">
    <name type="scientific">Lupinus angustifolius</name>
    <name type="common">Narrow-leaved blue lupine</name>
    <dbReference type="NCBI Taxonomy" id="3871"/>
    <lineage>
        <taxon>Eukaryota</taxon>
        <taxon>Viridiplantae</taxon>
        <taxon>Streptophyta</taxon>
        <taxon>Embryophyta</taxon>
        <taxon>Tracheophyta</taxon>
        <taxon>Spermatophyta</taxon>
        <taxon>Magnoliopsida</taxon>
        <taxon>eudicotyledons</taxon>
        <taxon>Gunneridae</taxon>
        <taxon>Pentapetalae</taxon>
        <taxon>rosids</taxon>
        <taxon>fabids</taxon>
        <taxon>Fabales</taxon>
        <taxon>Fabaceae</taxon>
        <taxon>Papilionoideae</taxon>
        <taxon>50 kb inversion clade</taxon>
        <taxon>genistoids sensu lato</taxon>
        <taxon>core genistoids</taxon>
        <taxon>Genisteae</taxon>
        <taxon>Lupinus</taxon>
    </lineage>
</organism>
<dbReference type="PANTHER" id="PTHR37752:SF1">
    <property type="entry name" value="OS02G0610700 PROTEIN"/>
    <property type="match status" value="1"/>
</dbReference>
<name>A0A1J7FMP7_LUPAN</name>
<feature type="region of interest" description="Disordered" evidence="1">
    <location>
        <begin position="161"/>
        <end position="229"/>
    </location>
</feature>
<protein>
    <recommendedName>
        <fullName evidence="4">Light-harvesting complex-like protein OHP2, chloroplastic</fullName>
    </recommendedName>
</protein>
<feature type="compositionally biased region" description="Basic and acidic residues" evidence="1">
    <location>
        <begin position="189"/>
        <end position="209"/>
    </location>
</feature>
<keyword evidence="3" id="KW-1185">Reference proteome</keyword>